<reference evidence="3" key="1">
    <citation type="submission" date="2015-07" db="EMBL/GenBank/DDBJ databases">
        <title>Draft genome sequence of a Pseudoalteromonas rubra strain, OCN096, isolated from Kaneohe Bay, Oahu, Hawaii.</title>
        <authorList>
            <person name="Beurmann S."/>
            <person name="Ushijima B."/>
            <person name="Belcaid M."/>
            <person name="Callahan S.M."/>
            <person name="Aeby G.S."/>
        </authorList>
    </citation>
    <scope>NUCLEOTIDE SEQUENCE [LARGE SCALE GENOMIC DNA]</scope>
    <source>
        <strain evidence="3">OCN096</strain>
    </source>
</reference>
<proteinExistence type="predicted"/>
<feature type="signal peptide" evidence="1">
    <location>
        <begin position="1"/>
        <end position="23"/>
    </location>
</feature>
<dbReference type="Proteomes" id="UP000036850">
    <property type="component" value="Unassembled WGS sequence"/>
</dbReference>
<evidence type="ECO:0000256" key="1">
    <source>
        <dbReference type="SAM" id="SignalP"/>
    </source>
</evidence>
<comment type="caution">
    <text evidence="2">The sequence shown here is derived from an EMBL/GenBank/DDBJ whole genome shotgun (WGS) entry which is preliminary data.</text>
</comment>
<protein>
    <submittedName>
        <fullName evidence="2">Uncharacterized protein</fullName>
    </submittedName>
</protein>
<dbReference type="EMBL" id="LFZX01000211">
    <property type="protein sequence ID" value="KNC65907.1"/>
    <property type="molecule type" value="Genomic_DNA"/>
</dbReference>
<dbReference type="PATRIC" id="fig|43658.6.peg.1600"/>
<name>A0A0L0EN51_9GAMM</name>
<sequence length="139" mass="15479">MKSLKAISIALASILAYSAPASAYWTQILVCPKKKVTVNHVAYHCTYNGTLFNAANNGDNTHVTIGRYVYGKSCDGQIFEGNYYHNGARYTGYLSLVGITDASYTEVKWVDDPDNCYLKDVWVDDMDKECIRNNNCPGD</sequence>
<gene>
    <name evidence="2" type="ORF">AC626_20240</name>
</gene>
<feature type="chain" id="PRO_5005538138" evidence="1">
    <location>
        <begin position="24"/>
        <end position="139"/>
    </location>
</feature>
<organism evidence="2 3">
    <name type="scientific">Pseudoalteromonas rubra</name>
    <dbReference type="NCBI Taxonomy" id="43658"/>
    <lineage>
        <taxon>Bacteria</taxon>
        <taxon>Pseudomonadati</taxon>
        <taxon>Pseudomonadota</taxon>
        <taxon>Gammaproteobacteria</taxon>
        <taxon>Alteromonadales</taxon>
        <taxon>Pseudoalteromonadaceae</taxon>
        <taxon>Pseudoalteromonas</taxon>
    </lineage>
</organism>
<keyword evidence="1" id="KW-0732">Signal</keyword>
<accession>A0A0L0EN51</accession>
<evidence type="ECO:0000313" key="3">
    <source>
        <dbReference type="Proteomes" id="UP000036850"/>
    </source>
</evidence>
<evidence type="ECO:0000313" key="2">
    <source>
        <dbReference type="EMBL" id="KNC65907.1"/>
    </source>
</evidence>
<dbReference type="OrthoDB" id="6293499at2"/>
<dbReference type="AlphaFoldDB" id="A0A0L0EN51"/>